<dbReference type="OrthoDB" id="3369at2157"/>
<dbReference type="GeneID" id="8682343"/>
<dbReference type="Pfam" id="PF09884">
    <property type="entry name" value="DUF2111"/>
    <property type="match status" value="1"/>
</dbReference>
<sequence>MNRICISEDSSADDLVEVAMCVHRLFGLPVTARSKNRPGVRIEDGRVVSKSHTGPVLERVIAENRVIQERPASGVYEGIPVIVAPVDVGGKAVAAIGVVDVTGSLDLKSLMDQYSSLQKQVGDR</sequence>
<organism evidence="1 2">
    <name type="scientific">Methanocella paludicola (strain DSM 17711 / JCM 13418 / NBRC 101707 / SANAE)</name>
    <dbReference type="NCBI Taxonomy" id="304371"/>
    <lineage>
        <taxon>Archaea</taxon>
        <taxon>Methanobacteriati</taxon>
        <taxon>Methanobacteriota</taxon>
        <taxon>Stenosarchaea group</taxon>
        <taxon>Methanomicrobia</taxon>
        <taxon>Methanocellales</taxon>
        <taxon>Methanocellaceae</taxon>
        <taxon>Methanocella</taxon>
    </lineage>
</organism>
<reference evidence="1 2" key="1">
    <citation type="journal article" date="2007" name="Appl. Environ. Microbiol.">
        <title>Isolation of key methanogens for global methane emission from rice paddy fields: a novel isolate affiliated with the clone cluster rice cluster I.</title>
        <authorList>
            <person name="Sakai S."/>
            <person name="Imachi H."/>
            <person name="Sekiguchi Y."/>
            <person name="Ohashi A."/>
            <person name="Harada H."/>
            <person name="Kamagata Y."/>
        </authorList>
    </citation>
    <scope>NUCLEOTIDE SEQUENCE [LARGE SCALE GENOMIC DNA]</scope>
    <source>
        <strain evidence="2">DSM 17711 / JCM 13418 / NBRC 101707 / SANAE</strain>
    </source>
</reference>
<accession>D1Z1V7</accession>
<dbReference type="FunCoup" id="D1Z1V7">
    <property type="interactions" value="3"/>
</dbReference>
<dbReference type="Proteomes" id="UP000001882">
    <property type="component" value="Chromosome"/>
</dbReference>
<reference evidence="1 2" key="2">
    <citation type="journal article" date="2008" name="Int. J. Syst. Evol. Microbiol.">
        <title>Methanocella paludicola gen. nov., sp. nov., a methane-producing archaeon, the first isolate of the lineage 'Rice Cluster I', and proposal of the new archaeal order Methanocellales ord. nov.</title>
        <authorList>
            <person name="Sakai S."/>
            <person name="Imachi H."/>
            <person name="Hanada S."/>
            <person name="Ohashi A."/>
            <person name="Harada H."/>
            <person name="Kamagata Y."/>
        </authorList>
    </citation>
    <scope>NUCLEOTIDE SEQUENCE [LARGE SCALE GENOMIC DNA]</scope>
    <source>
        <strain evidence="2">DSM 17711 / JCM 13418 / NBRC 101707 / SANAE</strain>
    </source>
</reference>
<dbReference type="KEGG" id="mpd:MCP_2607"/>
<dbReference type="InterPro" id="IPR012029">
    <property type="entry name" value="UCP006557"/>
</dbReference>
<proteinExistence type="predicted"/>
<dbReference type="InParanoid" id="D1Z1V7"/>
<reference evidence="2" key="3">
    <citation type="journal article" date="2011" name="PLoS ONE">
        <title>Genome sequence of a mesophilic hydrogenotrophic methanogen Methanocella paludicola, the first cultivated representative of the order Methanocellales.</title>
        <authorList>
            <person name="Sakai S."/>
            <person name="Takaki Y."/>
            <person name="Shimamura S."/>
            <person name="Sekine M."/>
            <person name="Tajima T."/>
            <person name="Kosugi H."/>
            <person name="Ichikawa N."/>
            <person name="Tasumi E."/>
            <person name="Hiraki A.T."/>
            <person name="Shimizu A."/>
            <person name="Kato Y."/>
            <person name="Nishiko R."/>
            <person name="Mori K."/>
            <person name="Fujita N."/>
            <person name="Imachi H."/>
            <person name="Takai K."/>
        </authorList>
    </citation>
    <scope>NUCLEOTIDE SEQUENCE [LARGE SCALE GENOMIC DNA]</scope>
    <source>
        <strain evidence="2">DSM 17711 / JCM 13418 / NBRC 101707 / SANAE</strain>
    </source>
</reference>
<dbReference type="STRING" id="304371.MCP_2607"/>
<dbReference type="RefSeq" id="WP_012901353.1">
    <property type="nucleotide sequence ID" value="NC_013665.1"/>
</dbReference>
<dbReference type="PIRSF" id="PIRSF006557">
    <property type="entry name" value="UCP006557_sign"/>
    <property type="match status" value="1"/>
</dbReference>
<dbReference type="AlphaFoldDB" id="D1Z1V7"/>
<protein>
    <recommendedName>
        <fullName evidence="3">DUF2111 domain-containing protein</fullName>
    </recommendedName>
</protein>
<name>D1Z1V7_METPS</name>
<keyword evidence="2" id="KW-1185">Reference proteome</keyword>
<gene>
    <name evidence="1" type="ordered locus">MCP_2607</name>
</gene>
<evidence type="ECO:0000313" key="2">
    <source>
        <dbReference type="Proteomes" id="UP000001882"/>
    </source>
</evidence>
<dbReference type="EMBL" id="AP011532">
    <property type="protein sequence ID" value="BAI62679.1"/>
    <property type="molecule type" value="Genomic_DNA"/>
</dbReference>
<evidence type="ECO:0000313" key="1">
    <source>
        <dbReference type="EMBL" id="BAI62679.1"/>
    </source>
</evidence>
<dbReference type="eggNOG" id="arCOG04902">
    <property type="taxonomic scope" value="Archaea"/>
</dbReference>
<evidence type="ECO:0008006" key="3">
    <source>
        <dbReference type="Google" id="ProtNLM"/>
    </source>
</evidence>